<dbReference type="GO" id="GO:0005829">
    <property type="term" value="C:cytosol"/>
    <property type="evidence" value="ECO:0007669"/>
    <property type="project" value="TreeGrafter"/>
</dbReference>
<reference evidence="18 19" key="1">
    <citation type="submission" date="2011-08" db="EMBL/GenBank/DDBJ databases">
        <title>The Genome Sequence of Johnsonella ignava ATCC 51276.</title>
        <authorList>
            <consortium name="The Broad Institute Genome Sequencing Platform"/>
            <person name="Earl A."/>
            <person name="Ward D."/>
            <person name="Feldgarden M."/>
            <person name="Gevers D."/>
            <person name="Izard J."/>
            <person name="Blanton J.M."/>
            <person name="Baranova O.V."/>
            <person name="Dewhirst F.E."/>
            <person name="Young S.K."/>
            <person name="Zeng Q."/>
            <person name="Gargeya S."/>
            <person name="Fitzgerald M."/>
            <person name="Haas B."/>
            <person name="Abouelleil A."/>
            <person name="Alvarado L."/>
            <person name="Arachchi H.M."/>
            <person name="Berlin A."/>
            <person name="Brown A."/>
            <person name="Chapman S.B."/>
            <person name="Chen Z."/>
            <person name="Dunbar C."/>
            <person name="Freedman E."/>
            <person name="Gearin G."/>
            <person name="Gellesch M."/>
            <person name="Goldberg J."/>
            <person name="Griggs A."/>
            <person name="Gujja S."/>
            <person name="Heiman D."/>
            <person name="Howarth C."/>
            <person name="Larson L."/>
            <person name="Lui A."/>
            <person name="MacDonald P.J.P."/>
            <person name="Montmayeur A."/>
            <person name="Murphy C."/>
            <person name="Neiman D."/>
            <person name="Pearson M."/>
            <person name="Priest M."/>
            <person name="Roberts A."/>
            <person name="Saif S."/>
            <person name="Shea T."/>
            <person name="Shenoy N."/>
            <person name="Sisk P."/>
            <person name="Stolte C."/>
            <person name="Sykes S."/>
            <person name="Wortman J."/>
            <person name="Nusbaum C."/>
            <person name="Birren B."/>
        </authorList>
    </citation>
    <scope>NUCLEOTIDE SEQUENCE [LARGE SCALE GENOMIC DNA]</scope>
    <source>
        <strain evidence="18 19">ATCC 51276</strain>
    </source>
</reference>
<dbReference type="CDD" id="cd00384">
    <property type="entry name" value="ALAD_PBGS"/>
    <property type="match status" value="1"/>
</dbReference>
<evidence type="ECO:0000256" key="13">
    <source>
        <dbReference type="PIRSR" id="PIRSR001415-1"/>
    </source>
</evidence>
<evidence type="ECO:0000313" key="18">
    <source>
        <dbReference type="EMBL" id="EHI55743.1"/>
    </source>
</evidence>
<evidence type="ECO:0000256" key="2">
    <source>
        <dbReference type="ARBA" id="ARBA00004694"/>
    </source>
</evidence>
<comment type="subunit">
    <text evidence="4">Homooctamer.</text>
</comment>
<evidence type="ECO:0000256" key="6">
    <source>
        <dbReference type="ARBA" id="ARBA00020771"/>
    </source>
</evidence>
<evidence type="ECO:0000256" key="5">
    <source>
        <dbReference type="ARBA" id="ARBA00012053"/>
    </source>
</evidence>
<evidence type="ECO:0000256" key="12">
    <source>
        <dbReference type="ARBA" id="ARBA00047651"/>
    </source>
</evidence>
<feature type="binding site" evidence="15">
    <location>
        <position position="138"/>
    </location>
    <ligand>
        <name>Zn(2+)</name>
        <dbReference type="ChEBI" id="CHEBI:29105"/>
        <note>catalytic</note>
    </ligand>
</feature>
<evidence type="ECO:0000256" key="9">
    <source>
        <dbReference type="ARBA" id="ARBA00023244"/>
    </source>
</evidence>
<comment type="caution">
    <text evidence="18">The sequence shown here is derived from an EMBL/GenBank/DDBJ whole genome shotgun (WGS) entry which is preliminary data.</text>
</comment>
<dbReference type="PATRIC" id="fig|679200.3.peg.1157"/>
<dbReference type="Gene3D" id="3.20.20.70">
    <property type="entry name" value="Aldolase class I"/>
    <property type="match status" value="2"/>
</dbReference>
<keyword evidence="15" id="KW-0862">Zinc</keyword>
<dbReference type="EC" id="4.2.1.24" evidence="5"/>
<dbReference type="PIRSF" id="PIRSF001415">
    <property type="entry name" value="Porphbilin_synth"/>
    <property type="match status" value="1"/>
</dbReference>
<dbReference type="FunFam" id="3.20.20.70:FF:000019">
    <property type="entry name" value="Delta-aminolevulinic acid dehydratase"/>
    <property type="match status" value="1"/>
</dbReference>
<feature type="binding site" evidence="14">
    <location>
        <position position="234"/>
    </location>
    <ligand>
        <name>5-aminolevulinate</name>
        <dbReference type="ChEBI" id="CHEBI:356416"/>
        <label>1</label>
    </ligand>
</feature>
<gene>
    <name evidence="18" type="ORF">HMPREF9333_01090</name>
</gene>
<evidence type="ECO:0000256" key="1">
    <source>
        <dbReference type="ARBA" id="ARBA00001947"/>
    </source>
</evidence>
<evidence type="ECO:0000256" key="16">
    <source>
        <dbReference type="PIRSR" id="PIRSR001415-5"/>
    </source>
</evidence>
<accession>G5GHQ0</accession>
<comment type="catalytic activity">
    <reaction evidence="12">
        <text>2 5-aminolevulinate = porphobilinogen + 2 H2O + H(+)</text>
        <dbReference type="Rhea" id="RHEA:24064"/>
        <dbReference type="ChEBI" id="CHEBI:15377"/>
        <dbReference type="ChEBI" id="CHEBI:15378"/>
        <dbReference type="ChEBI" id="CHEBI:58126"/>
        <dbReference type="ChEBI" id="CHEBI:356416"/>
        <dbReference type="EC" id="4.2.1.24"/>
    </reaction>
</comment>
<comment type="pathway">
    <text evidence="2">Porphyrin-containing compound metabolism; protoporphyrin-IX biosynthesis; coproporphyrinogen-III from 5-aminolevulinate: step 1/4.</text>
</comment>
<evidence type="ECO:0000256" key="8">
    <source>
        <dbReference type="ARBA" id="ARBA00023239"/>
    </source>
</evidence>
<feature type="binding site" evidence="14">
    <location>
        <position position="223"/>
    </location>
    <ligand>
        <name>5-aminolevulinate</name>
        <dbReference type="ChEBI" id="CHEBI:356416"/>
        <label>1</label>
    </ligand>
</feature>
<dbReference type="SMART" id="SM01004">
    <property type="entry name" value="ALAD"/>
    <property type="match status" value="1"/>
</dbReference>
<dbReference type="UniPathway" id="UPA00251">
    <property type="reaction ID" value="UER00318"/>
</dbReference>
<dbReference type="PANTHER" id="PTHR11458:SF0">
    <property type="entry name" value="DELTA-AMINOLEVULINIC ACID DEHYDRATASE"/>
    <property type="match status" value="1"/>
</dbReference>
<dbReference type="PRINTS" id="PR00144">
    <property type="entry name" value="DALDHYDRTASE"/>
</dbReference>
<keyword evidence="16" id="KW-0460">Magnesium</keyword>
<dbReference type="GO" id="GO:0008270">
    <property type="term" value="F:zinc ion binding"/>
    <property type="evidence" value="ECO:0007669"/>
    <property type="project" value="TreeGrafter"/>
</dbReference>
<dbReference type="RefSeq" id="WP_005540503.1">
    <property type="nucleotide sequence ID" value="NZ_JH378831.1"/>
</dbReference>
<evidence type="ECO:0000256" key="3">
    <source>
        <dbReference type="ARBA" id="ARBA00008055"/>
    </source>
</evidence>
<dbReference type="GO" id="GO:0006782">
    <property type="term" value="P:protoporphyrinogen IX biosynthetic process"/>
    <property type="evidence" value="ECO:0007669"/>
    <property type="project" value="UniProtKB-UniPathway"/>
</dbReference>
<keyword evidence="9" id="KW-0627">Porphyrin biosynthesis</keyword>
<dbReference type="Pfam" id="PF00490">
    <property type="entry name" value="ALAD"/>
    <property type="match status" value="2"/>
</dbReference>
<dbReference type="NCBIfam" id="NF006762">
    <property type="entry name" value="PRK09283.1"/>
    <property type="match status" value="1"/>
</dbReference>
<feature type="binding site" evidence="15">
    <location>
        <position position="140"/>
    </location>
    <ligand>
        <name>Zn(2+)</name>
        <dbReference type="ChEBI" id="CHEBI:29105"/>
        <note>catalytic</note>
    </ligand>
</feature>
<keyword evidence="19" id="KW-1185">Reference proteome</keyword>
<dbReference type="OrthoDB" id="9805001at2"/>
<feature type="binding site" evidence="14">
    <location>
        <position position="291"/>
    </location>
    <ligand>
        <name>5-aminolevulinate</name>
        <dbReference type="ChEBI" id="CHEBI:356416"/>
        <label>2</label>
    </ligand>
</feature>
<dbReference type="GO" id="GO:0004655">
    <property type="term" value="F:porphobilinogen synthase activity"/>
    <property type="evidence" value="ECO:0007669"/>
    <property type="project" value="UniProtKB-EC"/>
</dbReference>
<organism evidence="18 19">
    <name type="scientific">Johnsonella ignava ATCC 51276</name>
    <dbReference type="NCBI Taxonomy" id="679200"/>
    <lineage>
        <taxon>Bacteria</taxon>
        <taxon>Bacillati</taxon>
        <taxon>Bacillota</taxon>
        <taxon>Clostridia</taxon>
        <taxon>Lachnospirales</taxon>
        <taxon>Lachnospiraceae</taxon>
        <taxon>Johnsonella</taxon>
    </lineage>
</organism>
<keyword evidence="8" id="KW-0456">Lyase</keyword>
<comment type="similarity">
    <text evidence="3 17">Belongs to the ALAD family.</text>
</comment>
<evidence type="ECO:0000256" key="4">
    <source>
        <dbReference type="ARBA" id="ARBA00011823"/>
    </source>
</evidence>
<dbReference type="InterPro" id="IPR013785">
    <property type="entry name" value="Aldolase_TIM"/>
</dbReference>
<dbReference type="SUPFAM" id="SSF51569">
    <property type="entry name" value="Aldolase"/>
    <property type="match status" value="1"/>
</dbReference>
<evidence type="ECO:0000256" key="15">
    <source>
        <dbReference type="PIRSR" id="PIRSR001415-3"/>
    </source>
</evidence>
<feature type="binding site" evidence="14">
    <location>
        <position position="330"/>
    </location>
    <ligand>
        <name>5-aminolevulinate</name>
        <dbReference type="ChEBI" id="CHEBI:356416"/>
        <label>2</label>
    </ligand>
</feature>
<sequence>MFKRTRRLRRNKIIRDMVSETEVDINSLVYPIFITEDYEENNSEKSLYKNSDKNSYMQYGIKEEITSMPGQYRYSIDRCHEVIDKYTAAGIKAFMIFGITDKKDDNGSGAYDENGIVQRAVRSIKQRYNDVYIITDVCMCEYTSHGHCGIIHDGEVDNDETIKLLAQTALSHVQAGADMVAPSDMMDKRVAAIRNTLDKNGYENIPIMSYSAKYASNFYGPFREAAKCSLKGDRKTYQMDFRNSKEALSEVLADIEEGADIVMVKPCMNYLDIINRVSNIVNVPVAAYSVSGEYAMVKAAALNGWIKEEETVYEMAVSAFRAGADIYITYYALELAEYIKNAILK</sequence>
<dbReference type="Proteomes" id="UP000003011">
    <property type="component" value="Unassembled WGS sequence"/>
</dbReference>
<evidence type="ECO:0000256" key="7">
    <source>
        <dbReference type="ARBA" id="ARBA00023133"/>
    </source>
</evidence>
<dbReference type="InterPro" id="IPR001731">
    <property type="entry name" value="ALAD"/>
</dbReference>
<dbReference type="EMBL" id="ACZL01000017">
    <property type="protein sequence ID" value="EHI55743.1"/>
    <property type="molecule type" value="Genomic_DNA"/>
</dbReference>
<dbReference type="eggNOG" id="COG0113">
    <property type="taxonomic scope" value="Bacteria"/>
</dbReference>
<evidence type="ECO:0000313" key="19">
    <source>
        <dbReference type="Proteomes" id="UP000003011"/>
    </source>
</evidence>
<dbReference type="HOGENOM" id="CLU_035731_0_0_9"/>
<evidence type="ECO:0000256" key="14">
    <source>
        <dbReference type="PIRSR" id="PIRSR001415-2"/>
    </source>
</evidence>
<name>G5GHQ0_9FIRM</name>
<comment type="function">
    <text evidence="10">Catalyzes an early step in the biosynthesis of tetrapyrroles. Binds two molecules of 5-aminolevulinate per subunit, each at a distinct site, and catalyzes their condensation to form porphobilinogen.</text>
</comment>
<dbReference type="STRING" id="679200.HMPREF9333_01090"/>
<comment type="cofactor">
    <cofactor evidence="1">
        <name>Zn(2+)</name>
        <dbReference type="ChEBI" id="CHEBI:29105"/>
    </cofactor>
</comment>
<keyword evidence="7" id="KW-0350">Heme biosynthesis</keyword>
<protein>
    <recommendedName>
        <fullName evidence="6">Delta-aminolevulinic acid dehydratase</fullName>
        <ecNumber evidence="5">4.2.1.24</ecNumber>
    </recommendedName>
    <alternativeName>
        <fullName evidence="11">Porphobilinogen synthase</fullName>
    </alternativeName>
</protein>
<feature type="active site" description="Schiff-base intermediate with substrate" evidence="13">
    <location>
        <position position="265"/>
    </location>
</feature>
<feature type="active site" description="Schiff-base intermediate with substrate" evidence="13">
    <location>
        <position position="213"/>
    </location>
</feature>
<feature type="binding site" evidence="15">
    <location>
        <position position="148"/>
    </location>
    <ligand>
        <name>Zn(2+)</name>
        <dbReference type="ChEBI" id="CHEBI:29105"/>
        <note>catalytic</note>
    </ligand>
</feature>
<evidence type="ECO:0000256" key="17">
    <source>
        <dbReference type="RuleBase" id="RU004161"/>
    </source>
</evidence>
<proteinExistence type="inferred from homology"/>
<keyword evidence="15" id="KW-0479">Metal-binding</keyword>
<evidence type="ECO:0000256" key="10">
    <source>
        <dbReference type="ARBA" id="ARBA00025628"/>
    </source>
</evidence>
<dbReference type="AlphaFoldDB" id="G5GHQ0"/>
<evidence type="ECO:0000256" key="11">
    <source>
        <dbReference type="ARBA" id="ARBA00032837"/>
    </source>
</evidence>
<dbReference type="PANTHER" id="PTHR11458">
    <property type="entry name" value="DELTA-AMINOLEVULINIC ACID DEHYDRATASE"/>
    <property type="match status" value="1"/>
</dbReference>
<feature type="binding site" evidence="16">
    <location>
        <position position="250"/>
    </location>
    <ligand>
        <name>Mg(2+)</name>
        <dbReference type="ChEBI" id="CHEBI:18420"/>
    </ligand>
</feature>